<dbReference type="GO" id="GO:0008942">
    <property type="term" value="F:nitrite reductase [NAD(P)H] activity"/>
    <property type="evidence" value="ECO:0007669"/>
    <property type="project" value="InterPro"/>
</dbReference>
<dbReference type="GO" id="GO:0042128">
    <property type="term" value="P:nitrate assimilation"/>
    <property type="evidence" value="ECO:0007669"/>
    <property type="project" value="UniProtKB-KW"/>
</dbReference>
<evidence type="ECO:0000313" key="10">
    <source>
        <dbReference type="EMBL" id="RIH88256.1"/>
    </source>
</evidence>
<evidence type="ECO:0000256" key="6">
    <source>
        <dbReference type="ARBA" id="ARBA00023063"/>
    </source>
</evidence>
<evidence type="ECO:0000259" key="9">
    <source>
        <dbReference type="PROSITE" id="PS51296"/>
    </source>
</evidence>
<name>A0A399EXU4_9DEIN</name>
<dbReference type="OrthoDB" id="593800at2"/>
<dbReference type="EMBL" id="QWKZ01000014">
    <property type="protein sequence ID" value="RIH88256.1"/>
    <property type="molecule type" value="Genomic_DNA"/>
</dbReference>
<reference evidence="10 11" key="1">
    <citation type="submission" date="2018-08" db="EMBL/GenBank/DDBJ databases">
        <title>Meiothermus luteus KCTC 52599 genome sequencing project.</title>
        <authorList>
            <person name="Da Costa M.S."/>
            <person name="Albuquerque L."/>
            <person name="Raposo P."/>
            <person name="Froufe H.J.C."/>
            <person name="Barroso C.S."/>
            <person name="Egas C."/>
        </authorList>
    </citation>
    <scope>NUCLEOTIDE SEQUENCE [LARGE SCALE GENOMIC DNA]</scope>
    <source>
        <strain evidence="10 11">KCTC 52599</strain>
    </source>
</reference>
<evidence type="ECO:0000256" key="1">
    <source>
        <dbReference type="ARBA" id="ARBA00022714"/>
    </source>
</evidence>
<dbReference type="GO" id="GO:0051537">
    <property type="term" value="F:2 iron, 2 sulfur cluster binding"/>
    <property type="evidence" value="ECO:0007669"/>
    <property type="project" value="UniProtKB-KW"/>
</dbReference>
<keyword evidence="5" id="KW-0411">Iron-sulfur</keyword>
<dbReference type="SUPFAM" id="SSF50022">
    <property type="entry name" value="ISP domain"/>
    <property type="match status" value="1"/>
</dbReference>
<feature type="domain" description="Rieske" evidence="9">
    <location>
        <begin position="2"/>
        <end position="102"/>
    </location>
</feature>
<evidence type="ECO:0000256" key="5">
    <source>
        <dbReference type="ARBA" id="ARBA00023014"/>
    </source>
</evidence>
<keyword evidence="4" id="KW-0408">Iron</keyword>
<dbReference type="InterPro" id="IPR012748">
    <property type="entry name" value="Rieske-like_NirD"/>
</dbReference>
<dbReference type="InterPro" id="IPR036922">
    <property type="entry name" value="Rieske_2Fe-2S_sf"/>
</dbReference>
<evidence type="ECO:0000256" key="4">
    <source>
        <dbReference type="ARBA" id="ARBA00023004"/>
    </source>
</evidence>
<evidence type="ECO:0000313" key="11">
    <source>
        <dbReference type="Proteomes" id="UP000265800"/>
    </source>
</evidence>
<accession>A0A399EXU4</accession>
<dbReference type="Pfam" id="PF13806">
    <property type="entry name" value="Rieske_2"/>
    <property type="match status" value="1"/>
</dbReference>
<dbReference type="Proteomes" id="UP000265800">
    <property type="component" value="Unassembled WGS sequence"/>
</dbReference>
<gene>
    <name evidence="10" type="primary">todB</name>
    <name evidence="10" type="ORF">Mlute_00672</name>
</gene>
<comment type="caution">
    <text evidence="10">The sequence shown here is derived from an EMBL/GenBank/DDBJ whole genome shotgun (WGS) entry which is preliminary data.</text>
</comment>
<keyword evidence="6" id="KW-0534">Nitrate assimilation</keyword>
<keyword evidence="10" id="KW-0223">Dioxygenase</keyword>
<sequence>MWVPVARLEQFENGRLVVRVEGEKTPVLLLYTGEEVFAIADVCTHDKNPLSDGPLDLTPGAETIQCTRHGARFNLRTGKATLPAPRPVKVYPARLEDGQVWLEV</sequence>
<dbReference type="InterPro" id="IPR017941">
    <property type="entry name" value="Rieske_2Fe-2S"/>
</dbReference>
<evidence type="ECO:0000256" key="2">
    <source>
        <dbReference type="ARBA" id="ARBA00022723"/>
    </source>
</evidence>
<keyword evidence="11" id="KW-1185">Reference proteome</keyword>
<dbReference type="PANTHER" id="PTHR21496:SF0">
    <property type="entry name" value="RIESKE DOMAIN-CONTAINING PROTEIN"/>
    <property type="match status" value="1"/>
</dbReference>
<dbReference type="PROSITE" id="PS51296">
    <property type="entry name" value="RIESKE"/>
    <property type="match status" value="1"/>
</dbReference>
<dbReference type="Gene3D" id="2.102.10.10">
    <property type="entry name" value="Rieske [2Fe-2S] iron-sulphur domain"/>
    <property type="match status" value="1"/>
</dbReference>
<keyword evidence="2" id="KW-0479">Metal-binding</keyword>
<dbReference type="RefSeq" id="WP_119359352.1">
    <property type="nucleotide sequence ID" value="NZ_QWKZ01000014.1"/>
</dbReference>
<dbReference type="AlphaFoldDB" id="A0A399EXU4"/>
<comment type="similarity">
    <text evidence="8">Belongs to the bacterial ring-hydroxylating dioxygenase ferredoxin component family.</text>
</comment>
<dbReference type="GO" id="GO:0051213">
    <property type="term" value="F:dioxygenase activity"/>
    <property type="evidence" value="ECO:0007669"/>
    <property type="project" value="UniProtKB-KW"/>
</dbReference>
<keyword evidence="3" id="KW-0560">Oxidoreductase</keyword>
<comment type="cofactor">
    <cofactor evidence="7">
        <name>[2Fe-2S] cluster</name>
        <dbReference type="ChEBI" id="CHEBI:190135"/>
    </cofactor>
</comment>
<evidence type="ECO:0000256" key="8">
    <source>
        <dbReference type="ARBA" id="ARBA00038001"/>
    </source>
</evidence>
<protein>
    <submittedName>
        <fullName evidence="10">Toluene 1,2-dioxygenase system ferredoxin subunit</fullName>
    </submittedName>
</protein>
<dbReference type="PANTHER" id="PTHR21496">
    <property type="entry name" value="FERREDOXIN-RELATED"/>
    <property type="match status" value="1"/>
</dbReference>
<proteinExistence type="inferred from homology"/>
<keyword evidence="1" id="KW-0001">2Fe-2S</keyword>
<dbReference type="GO" id="GO:0046872">
    <property type="term" value="F:metal ion binding"/>
    <property type="evidence" value="ECO:0007669"/>
    <property type="project" value="UniProtKB-KW"/>
</dbReference>
<evidence type="ECO:0000256" key="7">
    <source>
        <dbReference type="ARBA" id="ARBA00034078"/>
    </source>
</evidence>
<organism evidence="10 11">
    <name type="scientific">Meiothermus luteus</name>
    <dbReference type="NCBI Taxonomy" id="2026184"/>
    <lineage>
        <taxon>Bacteria</taxon>
        <taxon>Thermotogati</taxon>
        <taxon>Deinococcota</taxon>
        <taxon>Deinococci</taxon>
        <taxon>Thermales</taxon>
        <taxon>Thermaceae</taxon>
        <taxon>Meiothermus</taxon>
    </lineage>
</organism>
<evidence type="ECO:0000256" key="3">
    <source>
        <dbReference type="ARBA" id="ARBA00023002"/>
    </source>
</evidence>